<evidence type="ECO:0000313" key="2">
    <source>
        <dbReference type="EMBL" id="KAG6474184.1"/>
    </source>
</evidence>
<keyword evidence="3" id="KW-1185">Reference proteome</keyword>
<feature type="region of interest" description="Disordered" evidence="1">
    <location>
        <begin position="44"/>
        <end position="67"/>
    </location>
</feature>
<evidence type="ECO:0000256" key="1">
    <source>
        <dbReference type="SAM" id="MobiDB-lite"/>
    </source>
</evidence>
<evidence type="ECO:0000313" key="3">
    <source>
        <dbReference type="Proteomes" id="UP000734854"/>
    </source>
</evidence>
<reference evidence="2 3" key="1">
    <citation type="submission" date="2020-08" db="EMBL/GenBank/DDBJ databases">
        <title>Plant Genome Project.</title>
        <authorList>
            <person name="Zhang R.-G."/>
        </authorList>
    </citation>
    <scope>NUCLEOTIDE SEQUENCE [LARGE SCALE GENOMIC DNA]</scope>
    <source>
        <tissue evidence="2">Rhizome</tissue>
    </source>
</reference>
<dbReference type="AlphaFoldDB" id="A0A8J5EEG6"/>
<comment type="caution">
    <text evidence="2">The sequence shown here is derived from an EMBL/GenBank/DDBJ whole genome shotgun (WGS) entry which is preliminary data.</text>
</comment>
<accession>A0A8J5EEG6</accession>
<organism evidence="2 3">
    <name type="scientific">Zingiber officinale</name>
    <name type="common">Ginger</name>
    <name type="synonym">Amomum zingiber</name>
    <dbReference type="NCBI Taxonomy" id="94328"/>
    <lineage>
        <taxon>Eukaryota</taxon>
        <taxon>Viridiplantae</taxon>
        <taxon>Streptophyta</taxon>
        <taxon>Embryophyta</taxon>
        <taxon>Tracheophyta</taxon>
        <taxon>Spermatophyta</taxon>
        <taxon>Magnoliopsida</taxon>
        <taxon>Liliopsida</taxon>
        <taxon>Zingiberales</taxon>
        <taxon>Zingiberaceae</taxon>
        <taxon>Zingiber</taxon>
    </lineage>
</organism>
<dbReference type="EMBL" id="JACMSC010000019">
    <property type="protein sequence ID" value="KAG6474184.1"/>
    <property type="molecule type" value="Genomic_DNA"/>
</dbReference>
<gene>
    <name evidence="2" type="ORF">ZIOFF_068108</name>
</gene>
<evidence type="ECO:0008006" key="4">
    <source>
        <dbReference type="Google" id="ProtNLM"/>
    </source>
</evidence>
<sequence>MNLPPRFVGDTGNRICKLRKTLYGLKQSPKTWFGRFANVMKKSREDSMDPNHKIRGAMEEPIVHKRM</sequence>
<protein>
    <recommendedName>
        <fullName evidence="4">Reverse transcriptase</fullName>
    </recommendedName>
</protein>
<proteinExistence type="predicted"/>
<name>A0A8J5EEG6_ZINOF</name>
<dbReference type="Proteomes" id="UP000734854">
    <property type="component" value="Unassembled WGS sequence"/>
</dbReference>